<keyword evidence="1" id="KW-1133">Transmembrane helix</keyword>
<dbReference type="AlphaFoldDB" id="A0A8S1NLT9"/>
<evidence type="ECO:0000313" key="2">
    <source>
        <dbReference type="EMBL" id="CAD8090453.1"/>
    </source>
</evidence>
<keyword evidence="1" id="KW-0812">Transmembrane</keyword>
<proteinExistence type="predicted"/>
<keyword evidence="3" id="KW-1185">Reference proteome</keyword>
<accession>A0A8S1NLT9</accession>
<name>A0A8S1NLT9_9CILI</name>
<gene>
    <name evidence="2" type="ORF">PSON_ATCC_30995.1.T0560022</name>
</gene>
<protein>
    <recommendedName>
        <fullName evidence="4">Transmembrane protein</fullName>
    </recommendedName>
</protein>
<dbReference type="Proteomes" id="UP000692954">
    <property type="component" value="Unassembled WGS sequence"/>
</dbReference>
<evidence type="ECO:0000313" key="3">
    <source>
        <dbReference type="Proteomes" id="UP000692954"/>
    </source>
</evidence>
<sequence>MLFKWNNLYGYNYYQKFIVASTALRISTCLILLLVITMVENCLLKHKPQIHSKKNNFIQVHQYFGFYLNLSINHYSFFLIITLCQFYKNDNTYSIFKIEYDLKSFIYFFKSYKFITNKFLIQFKQIMNKKLQ</sequence>
<feature type="transmembrane region" description="Helical" evidence="1">
    <location>
        <begin position="20"/>
        <end position="43"/>
    </location>
</feature>
<evidence type="ECO:0008006" key="4">
    <source>
        <dbReference type="Google" id="ProtNLM"/>
    </source>
</evidence>
<reference evidence="2" key="1">
    <citation type="submission" date="2021-01" db="EMBL/GenBank/DDBJ databases">
        <authorList>
            <consortium name="Genoscope - CEA"/>
            <person name="William W."/>
        </authorList>
    </citation>
    <scope>NUCLEOTIDE SEQUENCE</scope>
</reference>
<feature type="transmembrane region" description="Helical" evidence="1">
    <location>
        <begin position="64"/>
        <end position="83"/>
    </location>
</feature>
<dbReference type="EMBL" id="CAJJDN010000056">
    <property type="protein sequence ID" value="CAD8090453.1"/>
    <property type="molecule type" value="Genomic_DNA"/>
</dbReference>
<organism evidence="2 3">
    <name type="scientific">Paramecium sonneborni</name>
    <dbReference type="NCBI Taxonomy" id="65129"/>
    <lineage>
        <taxon>Eukaryota</taxon>
        <taxon>Sar</taxon>
        <taxon>Alveolata</taxon>
        <taxon>Ciliophora</taxon>
        <taxon>Intramacronucleata</taxon>
        <taxon>Oligohymenophorea</taxon>
        <taxon>Peniculida</taxon>
        <taxon>Parameciidae</taxon>
        <taxon>Paramecium</taxon>
    </lineage>
</organism>
<evidence type="ECO:0000256" key="1">
    <source>
        <dbReference type="SAM" id="Phobius"/>
    </source>
</evidence>
<comment type="caution">
    <text evidence="2">The sequence shown here is derived from an EMBL/GenBank/DDBJ whole genome shotgun (WGS) entry which is preliminary data.</text>
</comment>
<keyword evidence="1" id="KW-0472">Membrane</keyword>